<dbReference type="InterPro" id="IPR030387">
    <property type="entry name" value="G_Bms1/Tsr1_dom"/>
</dbReference>
<accession>A0A9W8BH27</accession>
<evidence type="ECO:0000256" key="1">
    <source>
        <dbReference type="ARBA" id="ARBA00004604"/>
    </source>
</evidence>
<dbReference type="SMART" id="SM00785">
    <property type="entry name" value="AARP2CN"/>
    <property type="match status" value="1"/>
</dbReference>
<evidence type="ECO:0000256" key="3">
    <source>
        <dbReference type="ARBA" id="ARBA00023242"/>
    </source>
</evidence>
<sequence length="839" mass="94735">MGTETKFHHRASLKQTNKPFKRRFATKNSMRDKAKGRTQRASVKGKVLRKHSRADRRNTVRTEQRKKRDQIVMSTRIFTGRHRAPKIVAVIPLCADVKTSDIVRNLYGCVDEVYPEKGQKTARILNVSRFKQTIQFVELERNFLDIMDAAKVADYVIMGISSEVEVDAFGEHCLSALQSQGHPGMFPIVQGMETVASKRQGEVKKSLQSFMSHFFPEADKVYTTETPAEALAILRMITAQVPKGVKWREIRPYMLADAVEFEPSAEDPQVGRMAITGYLRGANLSANRLIHIPNFGDFQVEQIYHVPLAVEATKGNGIEVDDEPVVLDTPDAENQDSMVEANEPNVLNNEQTWPEDEEMNDWNARMQEMEEKEARLAAVNNGQRIIRVPKGTSTYQASWIAATAGDDNEGSDDDEDDDDDDDEDMSSGSDDCSDDGKDEEEEDDEEYEEMIVGADGKIMPVAGEADDDDEAEEDDKDGLPSVEEEAIQLKAYLKERERQNRDDLSFPDEVDTPMEISARERFARFRGLQSFRTSPWDPYENLPLDYARIFQFENFKRTQQRVLRMTADAAAKAGMRIRIVLKSVPAQVATSYNSSRPFALFGLMQYEHQMSVVHFTVMRSEGYSEPVRSKDPLVAHFGFRRYNVQPLFSQHTPGGSSTNGVHKFERFLKPGTVSVATIYAPIQFGTVPVSLYLPTPAVSGDLAEAIPTLVGTGSSLEVNPSRILAKRIILTGAPFKIHKRSAVIRYMFFTPEDVIWFKPVQLHTKYGRTGHISESLGTHGYMKCVFDGPIKQMDTVCMNLYKRVFPKWNTSLWSEHAQDEDQKLQWIGPTADTGVAMEL</sequence>
<keyword evidence="8" id="KW-1185">Reference proteome</keyword>
<feature type="region of interest" description="Disordered" evidence="5">
    <location>
        <begin position="401"/>
        <end position="482"/>
    </location>
</feature>
<comment type="similarity">
    <text evidence="4">Belongs to the TRAFAC class translation factor GTPase superfamily. Bms1-like GTPase family. TSR1 subfamily.</text>
</comment>
<dbReference type="PROSITE" id="PS51714">
    <property type="entry name" value="G_BMS1"/>
    <property type="match status" value="1"/>
</dbReference>
<dbReference type="Pfam" id="PF04950">
    <property type="entry name" value="RIBIOP_C"/>
    <property type="match status" value="1"/>
</dbReference>
<organism evidence="7 8">
    <name type="scientific">Coemansia thaxteri</name>
    <dbReference type="NCBI Taxonomy" id="2663907"/>
    <lineage>
        <taxon>Eukaryota</taxon>
        <taxon>Fungi</taxon>
        <taxon>Fungi incertae sedis</taxon>
        <taxon>Zoopagomycota</taxon>
        <taxon>Kickxellomycotina</taxon>
        <taxon>Kickxellomycetes</taxon>
        <taxon>Kickxellales</taxon>
        <taxon>Kickxellaceae</taxon>
        <taxon>Coemansia</taxon>
    </lineage>
</organism>
<dbReference type="InterPro" id="IPR012948">
    <property type="entry name" value="AARP2CN"/>
</dbReference>
<comment type="caution">
    <text evidence="7">The sequence shown here is derived from an EMBL/GenBank/DDBJ whole genome shotgun (WGS) entry which is preliminary data.</text>
</comment>
<evidence type="ECO:0000313" key="7">
    <source>
        <dbReference type="EMBL" id="KAJ2002993.1"/>
    </source>
</evidence>
<dbReference type="Pfam" id="PF08142">
    <property type="entry name" value="AARP2CN"/>
    <property type="match status" value="1"/>
</dbReference>
<evidence type="ECO:0000313" key="8">
    <source>
        <dbReference type="Proteomes" id="UP001150907"/>
    </source>
</evidence>
<proteinExistence type="inferred from homology"/>
<feature type="domain" description="Bms1-type G" evidence="6">
    <location>
        <begin position="84"/>
        <end position="243"/>
    </location>
</feature>
<dbReference type="PANTHER" id="PTHR12858">
    <property type="entry name" value="RIBOSOME BIOGENESIS PROTEIN"/>
    <property type="match status" value="1"/>
</dbReference>
<feature type="compositionally biased region" description="Acidic residues" evidence="5">
    <location>
        <begin position="406"/>
        <end position="449"/>
    </location>
</feature>
<dbReference type="GO" id="GO:0034511">
    <property type="term" value="F:U3 snoRNA binding"/>
    <property type="evidence" value="ECO:0007669"/>
    <property type="project" value="TreeGrafter"/>
</dbReference>
<dbReference type="EMBL" id="JANBQF010000254">
    <property type="protein sequence ID" value="KAJ2002993.1"/>
    <property type="molecule type" value="Genomic_DNA"/>
</dbReference>
<dbReference type="GO" id="GO:0000479">
    <property type="term" value="P:endonucleolytic cleavage of tricistronic rRNA transcript (SSU-rRNA, 5.8S rRNA, LSU-rRNA)"/>
    <property type="evidence" value="ECO:0007669"/>
    <property type="project" value="TreeGrafter"/>
</dbReference>
<dbReference type="AlphaFoldDB" id="A0A9W8BH27"/>
<evidence type="ECO:0000256" key="5">
    <source>
        <dbReference type="SAM" id="MobiDB-lite"/>
    </source>
</evidence>
<dbReference type="GO" id="GO:0030688">
    <property type="term" value="C:preribosome, small subunit precursor"/>
    <property type="evidence" value="ECO:0007669"/>
    <property type="project" value="TreeGrafter"/>
</dbReference>
<feature type="compositionally biased region" description="Acidic residues" evidence="5">
    <location>
        <begin position="464"/>
        <end position="482"/>
    </location>
</feature>
<dbReference type="PANTHER" id="PTHR12858:SF1">
    <property type="entry name" value="PRE-RRNA-PROCESSING PROTEIN TSR1 HOMOLOG"/>
    <property type="match status" value="1"/>
</dbReference>
<dbReference type="Pfam" id="PF22298">
    <property type="entry name" value="Tsr1_G-like"/>
    <property type="match status" value="1"/>
</dbReference>
<dbReference type="GO" id="GO:0005525">
    <property type="term" value="F:GTP binding"/>
    <property type="evidence" value="ECO:0007669"/>
    <property type="project" value="TreeGrafter"/>
</dbReference>
<name>A0A9W8BH27_9FUNG</name>
<dbReference type="GO" id="GO:0000462">
    <property type="term" value="P:maturation of SSU-rRNA from tricistronic rRNA transcript (SSU-rRNA, 5.8S rRNA, LSU-rRNA)"/>
    <property type="evidence" value="ECO:0007669"/>
    <property type="project" value="TreeGrafter"/>
</dbReference>
<evidence type="ECO:0000259" key="6">
    <source>
        <dbReference type="PROSITE" id="PS51714"/>
    </source>
</evidence>
<keyword evidence="2" id="KW-0690">Ribosome biogenesis</keyword>
<dbReference type="OrthoDB" id="119302at2759"/>
<dbReference type="SMART" id="SM01362">
    <property type="entry name" value="DUF663"/>
    <property type="match status" value="1"/>
</dbReference>
<feature type="region of interest" description="Disordered" evidence="5">
    <location>
        <begin position="27"/>
        <end position="67"/>
    </location>
</feature>
<dbReference type="InterPro" id="IPR039761">
    <property type="entry name" value="Bms1/Tsr1"/>
</dbReference>
<dbReference type="InterPro" id="IPR007034">
    <property type="entry name" value="BMS1_TSR1_C"/>
</dbReference>
<gene>
    <name evidence="7" type="primary">TSR1</name>
    <name evidence="7" type="ORF">H4R26_003317</name>
</gene>
<dbReference type="Proteomes" id="UP001150907">
    <property type="component" value="Unassembled WGS sequence"/>
</dbReference>
<evidence type="ECO:0000256" key="4">
    <source>
        <dbReference type="ARBA" id="ARBA00038288"/>
    </source>
</evidence>
<reference evidence="7" key="1">
    <citation type="submission" date="2022-07" db="EMBL/GenBank/DDBJ databases">
        <title>Phylogenomic reconstructions and comparative analyses of Kickxellomycotina fungi.</title>
        <authorList>
            <person name="Reynolds N.K."/>
            <person name="Stajich J.E."/>
            <person name="Barry K."/>
            <person name="Grigoriev I.V."/>
            <person name="Crous P."/>
            <person name="Smith M.E."/>
        </authorList>
    </citation>
    <scope>NUCLEOTIDE SEQUENCE</scope>
    <source>
        <strain evidence="7">IMI 214461</strain>
    </source>
</reference>
<dbReference type="GO" id="GO:0003924">
    <property type="term" value="F:GTPase activity"/>
    <property type="evidence" value="ECO:0007669"/>
    <property type="project" value="TreeGrafter"/>
</dbReference>
<protein>
    <submittedName>
        <fullName evidence="7">Ribosome biogenesis protein tsr1</fullName>
    </submittedName>
</protein>
<keyword evidence="3" id="KW-0539">Nucleus</keyword>
<evidence type="ECO:0000256" key="2">
    <source>
        <dbReference type="ARBA" id="ARBA00022517"/>
    </source>
</evidence>
<comment type="subcellular location">
    <subcellularLocation>
        <location evidence="1">Nucleus</location>
        <location evidence="1">Nucleolus</location>
    </subcellularLocation>
</comment>
<dbReference type="GO" id="GO:0005730">
    <property type="term" value="C:nucleolus"/>
    <property type="evidence" value="ECO:0007669"/>
    <property type="project" value="UniProtKB-SubCell"/>
</dbReference>